<evidence type="ECO:0000256" key="5">
    <source>
        <dbReference type="ARBA" id="ARBA00022927"/>
    </source>
</evidence>
<keyword evidence="6" id="KW-0072">Autophagy</keyword>
<gene>
    <name evidence="8" type="ORF">BDW59DRAFT_42173</name>
</gene>
<evidence type="ECO:0000256" key="3">
    <source>
        <dbReference type="ARBA" id="ARBA00022679"/>
    </source>
</evidence>
<comment type="similarity">
    <text evidence="1">Belongs to the ATG10 family.</text>
</comment>
<dbReference type="Proteomes" id="UP001610335">
    <property type="component" value="Unassembled WGS sequence"/>
</dbReference>
<keyword evidence="5" id="KW-0813">Transport</keyword>
<evidence type="ECO:0000313" key="8">
    <source>
        <dbReference type="EMBL" id="KAL2828653.1"/>
    </source>
</evidence>
<evidence type="ECO:0000256" key="4">
    <source>
        <dbReference type="ARBA" id="ARBA00022786"/>
    </source>
</evidence>
<keyword evidence="4" id="KW-0833">Ubl conjugation pathway</keyword>
<name>A0ABR4ILK8_9EURO</name>
<dbReference type="PANTHER" id="PTHR14957:SF1">
    <property type="entry name" value="UBIQUITIN-LIKE-CONJUGATING ENZYME ATG10"/>
    <property type="match status" value="1"/>
</dbReference>
<dbReference type="PANTHER" id="PTHR14957">
    <property type="entry name" value="UBIQUITIN-LIKE-CONJUGATING ENZYME ATG10"/>
    <property type="match status" value="1"/>
</dbReference>
<evidence type="ECO:0000256" key="2">
    <source>
        <dbReference type="ARBA" id="ARBA00021099"/>
    </source>
</evidence>
<sequence>MAAGSHPPELEGTVSTFPLLSQDDFKSACRAFLDRVHRANVGWSSIRFQSAGSILKISQTLDSLQDQTLVQSVDNQDTQDSQLAAYEEDSEALIHTYDTHDTLQIDYDILLSPTYQVPALYFVLRRASMPLGIDEVYRYLVPEQYRENIQSVGIMGGISFGYHPVSGTPAFFVHPCNTADAMREIASGHRISPEAYLIIWLGLVGNCVRLQLPSELFATMGIPELEHIE</sequence>
<evidence type="ECO:0000256" key="7">
    <source>
        <dbReference type="ARBA" id="ARBA00029833"/>
    </source>
</evidence>
<keyword evidence="3" id="KW-0808">Transferase</keyword>
<comment type="caution">
    <text evidence="8">The sequence shown here is derived from an EMBL/GenBank/DDBJ whole genome shotgun (WGS) entry which is preliminary data.</text>
</comment>
<dbReference type="InterPro" id="IPR007135">
    <property type="entry name" value="Atg3/Atg10"/>
</dbReference>
<keyword evidence="5" id="KW-0653">Protein transport</keyword>
<evidence type="ECO:0000313" key="9">
    <source>
        <dbReference type="Proteomes" id="UP001610335"/>
    </source>
</evidence>
<protein>
    <recommendedName>
        <fullName evidence="2">Ubiquitin-like-conjugating enzyme ATG10</fullName>
    </recommendedName>
    <alternativeName>
        <fullName evidence="7">Autophagy-related protein 10</fullName>
    </alternativeName>
</protein>
<evidence type="ECO:0000256" key="1">
    <source>
        <dbReference type="ARBA" id="ARBA00005696"/>
    </source>
</evidence>
<dbReference type="EMBL" id="JBFXLS010000019">
    <property type="protein sequence ID" value="KAL2828653.1"/>
    <property type="molecule type" value="Genomic_DNA"/>
</dbReference>
<dbReference type="Gene3D" id="3.30.1460.50">
    <property type="match status" value="1"/>
</dbReference>
<proteinExistence type="inferred from homology"/>
<dbReference type="Pfam" id="PF03987">
    <property type="entry name" value="Autophagy_act_C"/>
    <property type="match status" value="1"/>
</dbReference>
<organism evidence="8 9">
    <name type="scientific">Aspergillus cavernicola</name>
    <dbReference type="NCBI Taxonomy" id="176166"/>
    <lineage>
        <taxon>Eukaryota</taxon>
        <taxon>Fungi</taxon>
        <taxon>Dikarya</taxon>
        <taxon>Ascomycota</taxon>
        <taxon>Pezizomycotina</taxon>
        <taxon>Eurotiomycetes</taxon>
        <taxon>Eurotiomycetidae</taxon>
        <taxon>Eurotiales</taxon>
        <taxon>Aspergillaceae</taxon>
        <taxon>Aspergillus</taxon>
        <taxon>Aspergillus subgen. Nidulantes</taxon>
    </lineage>
</organism>
<reference evidence="8 9" key="1">
    <citation type="submission" date="2024-07" db="EMBL/GenBank/DDBJ databases">
        <title>Section-level genome sequencing and comparative genomics of Aspergillus sections Usti and Cavernicolus.</title>
        <authorList>
            <consortium name="Lawrence Berkeley National Laboratory"/>
            <person name="Nybo J.L."/>
            <person name="Vesth T.C."/>
            <person name="Theobald S."/>
            <person name="Frisvad J.C."/>
            <person name="Larsen T.O."/>
            <person name="Kjaerboelling I."/>
            <person name="Rothschild-Mancinelli K."/>
            <person name="Lyhne E.K."/>
            <person name="Kogle M.E."/>
            <person name="Barry K."/>
            <person name="Clum A."/>
            <person name="Na H."/>
            <person name="Ledsgaard L."/>
            <person name="Lin J."/>
            <person name="Lipzen A."/>
            <person name="Kuo A."/>
            <person name="Riley R."/>
            <person name="Mondo S."/>
            <person name="LaButti K."/>
            <person name="Haridas S."/>
            <person name="Pangalinan J."/>
            <person name="Salamov A.A."/>
            <person name="Simmons B.A."/>
            <person name="Magnuson J.K."/>
            <person name="Chen J."/>
            <person name="Drula E."/>
            <person name="Henrissat B."/>
            <person name="Wiebenga A."/>
            <person name="Lubbers R.J."/>
            <person name="Gomes A.C."/>
            <person name="Makela M.R."/>
            <person name="Stajich J."/>
            <person name="Grigoriev I.V."/>
            <person name="Mortensen U.H."/>
            <person name="De vries R.P."/>
            <person name="Baker S.E."/>
            <person name="Andersen M.R."/>
        </authorList>
    </citation>
    <scope>NUCLEOTIDE SEQUENCE [LARGE SCALE GENOMIC DNA]</scope>
    <source>
        <strain evidence="8 9">CBS 600.67</strain>
    </source>
</reference>
<accession>A0ABR4ILK8</accession>
<keyword evidence="9" id="KW-1185">Reference proteome</keyword>
<evidence type="ECO:0000256" key="6">
    <source>
        <dbReference type="ARBA" id="ARBA00023006"/>
    </source>
</evidence>